<accession>A0AA85JZE4</accession>
<evidence type="ECO:0000313" key="3">
    <source>
        <dbReference type="WBParaSite" id="TREG1_50910.1"/>
    </source>
</evidence>
<feature type="region of interest" description="Disordered" evidence="1">
    <location>
        <begin position="215"/>
        <end position="237"/>
    </location>
</feature>
<sequence length="237" mass="27439">MDQFNLDEIREETEWEQCSRNPDVARFVKSRNLIERNRLQSLRSQLDKQLEWELKRLSLERREFSDVLENLRKRHVKIDRRNVRTMKTNNNNNLSVCERSRKHDRHLYSMNTLNGILPKAISNPTNSLHTTASMNSFHLSTPHMASSPDLSRPTDDKNNTNNNSNNNNKQLNRIPPVIKTEFLDSTEKTSQVNVCHLMYTDSGEWIHLNKSSLNVSAPSSASKSSASSKCTKSWSEN</sequence>
<keyword evidence="2" id="KW-1185">Reference proteome</keyword>
<proteinExistence type="predicted"/>
<name>A0AA85JZE4_TRIRE</name>
<feature type="region of interest" description="Disordered" evidence="1">
    <location>
        <begin position="138"/>
        <end position="175"/>
    </location>
</feature>
<dbReference type="Proteomes" id="UP000050795">
    <property type="component" value="Unassembled WGS sequence"/>
</dbReference>
<reference evidence="3" key="2">
    <citation type="submission" date="2023-11" db="UniProtKB">
        <authorList>
            <consortium name="WormBaseParasite"/>
        </authorList>
    </citation>
    <scope>IDENTIFICATION</scope>
</reference>
<feature type="compositionally biased region" description="Low complexity" evidence="1">
    <location>
        <begin position="159"/>
        <end position="168"/>
    </location>
</feature>
<protein>
    <submittedName>
        <fullName evidence="3">Serine/threonine-protein kinase DDB_G0282963</fullName>
    </submittedName>
</protein>
<dbReference type="AlphaFoldDB" id="A0AA85JZE4"/>
<evidence type="ECO:0000256" key="1">
    <source>
        <dbReference type="SAM" id="MobiDB-lite"/>
    </source>
</evidence>
<evidence type="ECO:0000313" key="2">
    <source>
        <dbReference type="Proteomes" id="UP000050795"/>
    </source>
</evidence>
<dbReference type="WBParaSite" id="TREG1_50910.1">
    <property type="protein sequence ID" value="TREG1_50910.1"/>
    <property type="gene ID" value="TREG1_50910"/>
</dbReference>
<reference evidence="2" key="1">
    <citation type="submission" date="2022-06" db="EMBL/GenBank/DDBJ databases">
        <authorList>
            <person name="Berger JAMES D."/>
            <person name="Berger JAMES D."/>
        </authorList>
    </citation>
    <scope>NUCLEOTIDE SEQUENCE [LARGE SCALE GENOMIC DNA]</scope>
</reference>
<organism evidence="2 3">
    <name type="scientific">Trichobilharzia regenti</name>
    <name type="common">Nasal bird schistosome</name>
    <dbReference type="NCBI Taxonomy" id="157069"/>
    <lineage>
        <taxon>Eukaryota</taxon>
        <taxon>Metazoa</taxon>
        <taxon>Spiralia</taxon>
        <taxon>Lophotrochozoa</taxon>
        <taxon>Platyhelminthes</taxon>
        <taxon>Trematoda</taxon>
        <taxon>Digenea</taxon>
        <taxon>Strigeidida</taxon>
        <taxon>Schistosomatoidea</taxon>
        <taxon>Schistosomatidae</taxon>
        <taxon>Trichobilharzia</taxon>
    </lineage>
</organism>